<name>A0A6A8DHS8_9BACI</name>
<protein>
    <submittedName>
        <fullName evidence="1">Uncharacterized protein</fullName>
    </submittedName>
</protein>
<dbReference type="OrthoDB" id="2453381at2"/>
<evidence type="ECO:0000313" key="2">
    <source>
        <dbReference type="Proteomes" id="UP000799092"/>
    </source>
</evidence>
<reference evidence="1" key="1">
    <citation type="submission" date="2019-11" db="EMBL/GenBank/DDBJ databases">
        <authorList>
            <person name="Li J."/>
        </authorList>
    </citation>
    <scope>NUCLEOTIDE SEQUENCE</scope>
    <source>
        <strain evidence="1">B6B</strain>
    </source>
</reference>
<dbReference type="EMBL" id="WJNG01000005">
    <property type="protein sequence ID" value="MRH42457.1"/>
    <property type="molecule type" value="Genomic_DNA"/>
</dbReference>
<dbReference type="RefSeq" id="WP_153736103.1">
    <property type="nucleotide sequence ID" value="NZ_WJNG01000005.1"/>
</dbReference>
<sequence>MRKIDQLGFYIEDLWSKGFKLTDEEVHFIYFGKNSTNAPEWKVKMAIKETLRVQYSFDRSFFLSLLESLNKETIKTRKEASTMLRHRGLP</sequence>
<dbReference type="Proteomes" id="UP000799092">
    <property type="component" value="Unassembled WGS sequence"/>
</dbReference>
<dbReference type="AlphaFoldDB" id="A0A6A8DHS8"/>
<dbReference type="Pfam" id="PF19618">
    <property type="entry name" value="DUF6123"/>
    <property type="match status" value="1"/>
</dbReference>
<dbReference type="InterPro" id="IPR046126">
    <property type="entry name" value="DUF6123"/>
</dbReference>
<evidence type="ECO:0000313" key="1">
    <source>
        <dbReference type="EMBL" id="MRH42457.1"/>
    </source>
</evidence>
<comment type="caution">
    <text evidence="1">The sequence shown here is derived from an EMBL/GenBank/DDBJ whole genome shotgun (WGS) entry which is preliminary data.</text>
</comment>
<keyword evidence="2" id="KW-1185">Reference proteome</keyword>
<gene>
    <name evidence="1" type="ORF">GH741_07140</name>
</gene>
<accession>A0A6A8DHS8</accession>
<organism evidence="1 2">
    <name type="scientific">Aquibacillus halophilus</name>
    <dbReference type="NCBI Taxonomy" id="930132"/>
    <lineage>
        <taxon>Bacteria</taxon>
        <taxon>Bacillati</taxon>
        <taxon>Bacillota</taxon>
        <taxon>Bacilli</taxon>
        <taxon>Bacillales</taxon>
        <taxon>Bacillaceae</taxon>
        <taxon>Aquibacillus</taxon>
    </lineage>
</organism>
<proteinExistence type="predicted"/>